<dbReference type="AlphaFoldDB" id="A0ABD6SEM2"/>
<evidence type="ECO:0008006" key="3">
    <source>
        <dbReference type="Google" id="ProtNLM"/>
    </source>
</evidence>
<accession>A0ABD6SEM2</accession>
<dbReference type="Proteomes" id="UP000220502">
    <property type="component" value="Unassembled WGS sequence"/>
</dbReference>
<proteinExistence type="predicted"/>
<dbReference type="Gene3D" id="1.10.30.50">
    <property type="match status" value="1"/>
</dbReference>
<comment type="caution">
    <text evidence="1">The sequence shown here is derived from an EMBL/GenBank/DDBJ whole genome shotgun (WGS) entry which is preliminary data.</text>
</comment>
<organism evidence="1 2">
    <name type="scientific">Bacillus thuringiensis</name>
    <dbReference type="NCBI Taxonomy" id="1428"/>
    <lineage>
        <taxon>Bacteria</taxon>
        <taxon>Bacillati</taxon>
        <taxon>Bacillota</taxon>
        <taxon>Bacilli</taxon>
        <taxon>Bacillales</taxon>
        <taxon>Bacillaceae</taxon>
        <taxon>Bacillus</taxon>
        <taxon>Bacillus cereus group</taxon>
    </lineage>
</organism>
<evidence type="ECO:0000313" key="2">
    <source>
        <dbReference type="Proteomes" id="UP000220502"/>
    </source>
</evidence>
<reference evidence="1 2" key="1">
    <citation type="submission" date="2017-09" db="EMBL/GenBank/DDBJ databases">
        <title>Large-scale bioinformatics analysis of Bacillus genomes uncovers conserved roles of natural products in bacterial physiology.</title>
        <authorList>
            <consortium name="Agbiome Team Llc"/>
            <person name="Bleich R.M."/>
            <person name="Kirk G.J."/>
            <person name="Santa Maria K.C."/>
            <person name="Allen S.E."/>
            <person name="Farag S."/>
            <person name="Shank E.A."/>
            <person name="Bowers A."/>
        </authorList>
    </citation>
    <scope>NUCLEOTIDE SEQUENCE [LARGE SCALE GENOMIC DNA]</scope>
    <source>
        <strain evidence="1 2">AFS007900</strain>
    </source>
</reference>
<sequence length="350" mass="41739">MWKVEIRNIHRLYEFSDIFLKDVFVWATNNKRIALEDVESSILENRLLLFAKECSSLRKHMQKLAACSDIDNVYSMYLEYINHYESIIKGNFSSTIKLTEETFKTVRNAFEYFYKEALDLQSFWANYHLGEYKSKNDFRRLIGEIRHRCPYCDINRISVADFSNTDHFLPISNYPFVGILWKNLVVSCIPCNTSIKNKSINLPILHPYIDRVQDELYFTFDIENKAITINAKDNGFGTQAAENFYTLFRLNENYPKLWDVVEREERDIMREASRYFKKNMITDIKQGIQEVNEILEERETNIYSQINIGECTKLKLDFYKYYREYNNSKLDKFLMLEKYGVNILDRQGVN</sequence>
<protein>
    <recommendedName>
        <fullName evidence="3">HNH endonuclease</fullName>
    </recommendedName>
</protein>
<gene>
    <name evidence="1" type="ORF">CN461_27970</name>
</gene>
<evidence type="ECO:0000313" key="1">
    <source>
        <dbReference type="EMBL" id="PEX44009.1"/>
    </source>
</evidence>
<dbReference type="RefSeq" id="WP_098403013.1">
    <property type="nucleotide sequence ID" value="NZ_NTXF01000052.1"/>
</dbReference>
<name>A0ABD6SEM2_BACTU</name>
<dbReference type="EMBL" id="NTXF01000052">
    <property type="protein sequence ID" value="PEX44009.1"/>
    <property type="molecule type" value="Genomic_DNA"/>
</dbReference>